<protein>
    <submittedName>
        <fullName evidence="1">Uncharacterized protein</fullName>
    </submittedName>
</protein>
<dbReference type="EMBL" id="BARW01009665">
    <property type="protein sequence ID" value="GAI83229.1"/>
    <property type="molecule type" value="Genomic_DNA"/>
</dbReference>
<name>X1TT61_9ZZZZ</name>
<evidence type="ECO:0000313" key="1">
    <source>
        <dbReference type="EMBL" id="GAI83229.1"/>
    </source>
</evidence>
<gene>
    <name evidence="1" type="ORF">S12H4_19344</name>
</gene>
<accession>X1TT61</accession>
<proteinExistence type="predicted"/>
<organism evidence="1">
    <name type="scientific">marine sediment metagenome</name>
    <dbReference type="NCBI Taxonomy" id="412755"/>
    <lineage>
        <taxon>unclassified sequences</taxon>
        <taxon>metagenomes</taxon>
        <taxon>ecological metagenomes</taxon>
    </lineage>
</organism>
<sequence>TSASTIDQSKQNIAAFKRDKYLPDARLERL</sequence>
<feature type="non-terminal residue" evidence="1">
    <location>
        <position position="1"/>
    </location>
</feature>
<dbReference type="AlphaFoldDB" id="X1TT61"/>
<comment type="caution">
    <text evidence="1">The sequence shown here is derived from an EMBL/GenBank/DDBJ whole genome shotgun (WGS) entry which is preliminary data.</text>
</comment>
<reference evidence="1" key="1">
    <citation type="journal article" date="2014" name="Front. Microbiol.">
        <title>High frequency of phylogenetically diverse reductive dehalogenase-homologous genes in deep subseafloor sedimentary metagenomes.</title>
        <authorList>
            <person name="Kawai M."/>
            <person name="Futagami T."/>
            <person name="Toyoda A."/>
            <person name="Takaki Y."/>
            <person name="Nishi S."/>
            <person name="Hori S."/>
            <person name="Arai W."/>
            <person name="Tsubouchi T."/>
            <person name="Morono Y."/>
            <person name="Uchiyama I."/>
            <person name="Ito T."/>
            <person name="Fujiyama A."/>
            <person name="Inagaki F."/>
            <person name="Takami H."/>
        </authorList>
    </citation>
    <scope>NUCLEOTIDE SEQUENCE</scope>
    <source>
        <strain evidence="1">Expedition CK06-06</strain>
    </source>
</reference>